<name>X5JAJ8_9CAUD</name>
<dbReference type="Proteomes" id="UP000019740">
    <property type="component" value="Segment"/>
</dbReference>
<dbReference type="PROSITE" id="PS51750">
    <property type="entry name" value="BRO_N"/>
    <property type="match status" value="1"/>
</dbReference>
<reference evidence="2 3" key="1">
    <citation type="submission" date="2013-10" db="EMBL/GenBank/DDBJ databases">
        <authorList>
            <person name="Hargreaves K."/>
        </authorList>
    </citation>
    <scope>NUCLEOTIDE SEQUENCE [LARGE SCALE GENOMIC DNA]</scope>
</reference>
<dbReference type="Pfam" id="PF02498">
    <property type="entry name" value="Bro-N"/>
    <property type="match status" value="1"/>
</dbReference>
<keyword evidence="3" id="KW-1185">Reference proteome</keyword>
<dbReference type="PANTHER" id="PTHR36180:SF2">
    <property type="entry name" value="BRO FAMILY PROTEIN"/>
    <property type="match status" value="1"/>
</dbReference>
<organism evidence="2 3">
    <name type="scientific">Clostridium phage CDMH1</name>
    <dbReference type="NCBI Taxonomy" id="1411095"/>
    <lineage>
        <taxon>Viruses</taxon>
        <taxon>Duplodnaviria</taxon>
        <taxon>Heunggongvirae</taxon>
        <taxon>Uroviricota</taxon>
        <taxon>Caudoviricetes</taxon>
        <taxon>Yongloolinvirus</taxon>
        <taxon>Yongloolinvirus CDMH1</taxon>
    </lineage>
</organism>
<protein>
    <submittedName>
        <fullName evidence="2">Putative anti-repressor protein</fullName>
    </submittedName>
</protein>
<dbReference type="InterPro" id="IPR003497">
    <property type="entry name" value="BRO_N_domain"/>
</dbReference>
<evidence type="ECO:0000313" key="3">
    <source>
        <dbReference type="Proteomes" id="UP000019740"/>
    </source>
</evidence>
<gene>
    <name evidence="2" type="primary">CDHM1_gp49</name>
</gene>
<dbReference type="OrthoDB" id="7803at10239"/>
<proteinExistence type="predicted"/>
<sequence length="216" mass="25178">MNNLQIFEKMEFGQIRMVEVDGKPYFVATDIAKALGYSNTRDAVKKHCKWVAKRDIPHPQSNSKVLKVNIIPEGDMYRLISNSELPNAEKFESWVFDEVLPTIRQTGQYQAQQHVITELTGTIGDLKGTIKEYKKLCKITCSKKQQYSKYIKNRLDIDKANKEYNQVKARLFLILGVEKWEDIDFDTSNNLIQIIDDCIKVIKSERPYKQLSYFEN</sequence>
<dbReference type="SMART" id="SM01040">
    <property type="entry name" value="Bro-N"/>
    <property type="match status" value="1"/>
</dbReference>
<dbReference type="RefSeq" id="YP_009032191.1">
    <property type="nucleotide sequence ID" value="NC_024144.1"/>
</dbReference>
<reference evidence="2 3" key="2">
    <citation type="submission" date="2014-03" db="EMBL/GenBank/DDBJ databases">
        <title>What does the talking?: Quorum sensing signalling genes discovered in a bacteriophage genome.</title>
        <authorList>
            <person name="Hargreaves K.R."/>
            <person name="Kropinski A.M."/>
            <person name="Clokie M.R.J."/>
        </authorList>
    </citation>
    <scope>NUCLEOTIDE SEQUENCE [LARGE SCALE GENOMIC DNA]</scope>
</reference>
<dbReference type="EMBL" id="HG531805">
    <property type="protein sequence ID" value="CDI66669.1"/>
    <property type="molecule type" value="Genomic_DNA"/>
</dbReference>
<evidence type="ECO:0000259" key="1">
    <source>
        <dbReference type="PROSITE" id="PS51750"/>
    </source>
</evidence>
<accession>X5JAJ8</accession>
<dbReference type="GeneID" id="19488056"/>
<feature type="domain" description="Bro-N" evidence="1">
    <location>
        <begin position="1"/>
        <end position="107"/>
    </location>
</feature>
<dbReference type="KEGG" id="vg:19488056"/>
<dbReference type="PANTHER" id="PTHR36180">
    <property type="entry name" value="DNA-BINDING PROTEIN-RELATED-RELATED"/>
    <property type="match status" value="1"/>
</dbReference>
<evidence type="ECO:0000313" key="2">
    <source>
        <dbReference type="EMBL" id="CDI66669.1"/>
    </source>
</evidence>